<dbReference type="SUPFAM" id="SSF52540">
    <property type="entry name" value="P-loop containing nucleoside triphosphate hydrolases"/>
    <property type="match status" value="1"/>
</dbReference>
<gene>
    <name evidence="6" type="ORF">FC871_01265</name>
</gene>
<accession>A0A846J0A7</accession>
<proteinExistence type="inferred from homology"/>
<dbReference type="Proteomes" id="UP000480039">
    <property type="component" value="Unassembled WGS sequence"/>
</dbReference>
<dbReference type="Gene3D" id="3.40.50.300">
    <property type="entry name" value="P-loop containing nucleotide triphosphate hydrolases"/>
    <property type="match status" value="1"/>
</dbReference>
<dbReference type="CDD" id="cd03257">
    <property type="entry name" value="ABC_NikE_OppD_transporters"/>
    <property type="match status" value="1"/>
</dbReference>
<dbReference type="PROSITE" id="PS00211">
    <property type="entry name" value="ABC_TRANSPORTER_1"/>
    <property type="match status" value="1"/>
</dbReference>
<comment type="caution">
    <text evidence="6">The sequence shown here is derived from an EMBL/GenBank/DDBJ whole genome shotgun (WGS) entry which is preliminary data.</text>
</comment>
<comment type="similarity">
    <text evidence="1">Belongs to the ABC transporter superfamily.</text>
</comment>
<keyword evidence="3" id="KW-0547">Nucleotide-binding</keyword>
<evidence type="ECO:0000256" key="3">
    <source>
        <dbReference type="ARBA" id="ARBA00022741"/>
    </source>
</evidence>
<dbReference type="InterPro" id="IPR017871">
    <property type="entry name" value="ABC_transporter-like_CS"/>
</dbReference>
<dbReference type="GO" id="GO:0005524">
    <property type="term" value="F:ATP binding"/>
    <property type="evidence" value="ECO:0007669"/>
    <property type="project" value="UniProtKB-KW"/>
</dbReference>
<evidence type="ECO:0000256" key="1">
    <source>
        <dbReference type="ARBA" id="ARBA00005417"/>
    </source>
</evidence>
<evidence type="ECO:0000259" key="5">
    <source>
        <dbReference type="PROSITE" id="PS50893"/>
    </source>
</evidence>
<dbReference type="InterPro" id="IPR003439">
    <property type="entry name" value="ABC_transporter-like_ATP-bd"/>
</dbReference>
<evidence type="ECO:0000256" key="2">
    <source>
        <dbReference type="ARBA" id="ARBA00022448"/>
    </source>
</evidence>
<dbReference type="InterPro" id="IPR003593">
    <property type="entry name" value="AAA+_ATPase"/>
</dbReference>
<evidence type="ECO:0000313" key="7">
    <source>
        <dbReference type="Proteomes" id="UP000480039"/>
    </source>
</evidence>
<dbReference type="PANTHER" id="PTHR43776:SF7">
    <property type="entry name" value="D,D-DIPEPTIDE TRANSPORT ATP-BINDING PROTEIN DDPF-RELATED"/>
    <property type="match status" value="1"/>
</dbReference>
<dbReference type="GO" id="GO:0055085">
    <property type="term" value="P:transmembrane transport"/>
    <property type="evidence" value="ECO:0007669"/>
    <property type="project" value="UniProtKB-ARBA"/>
</dbReference>
<dbReference type="Pfam" id="PF00005">
    <property type="entry name" value="ABC_tran"/>
    <property type="match status" value="1"/>
</dbReference>
<dbReference type="InterPro" id="IPR050319">
    <property type="entry name" value="ABC_transp_ATP-bind"/>
</dbReference>
<dbReference type="EMBL" id="SWQE01000001">
    <property type="protein sequence ID" value="NFJ07148.1"/>
    <property type="molecule type" value="Genomic_DNA"/>
</dbReference>
<evidence type="ECO:0000313" key="6">
    <source>
        <dbReference type="EMBL" id="NFJ07148.1"/>
    </source>
</evidence>
<protein>
    <submittedName>
        <fullName evidence="6">ABC transporter ATP-binding protein</fullName>
    </submittedName>
</protein>
<evidence type="ECO:0000256" key="4">
    <source>
        <dbReference type="ARBA" id="ARBA00022840"/>
    </source>
</evidence>
<dbReference type="AlphaFoldDB" id="A0A846J0A7"/>
<organism evidence="6 7">
    <name type="scientific">Clostridium botulinum</name>
    <dbReference type="NCBI Taxonomy" id="1491"/>
    <lineage>
        <taxon>Bacteria</taxon>
        <taxon>Bacillati</taxon>
        <taxon>Bacillota</taxon>
        <taxon>Clostridia</taxon>
        <taxon>Eubacteriales</taxon>
        <taxon>Clostridiaceae</taxon>
        <taxon>Clostridium</taxon>
    </lineage>
</organism>
<dbReference type="PANTHER" id="PTHR43776">
    <property type="entry name" value="TRANSPORT ATP-BINDING PROTEIN"/>
    <property type="match status" value="1"/>
</dbReference>
<name>A0A846J0A7_CLOBO</name>
<keyword evidence="2" id="KW-0813">Transport</keyword>
<dbReference type="InterPro" id="IPR027417">
    <property type="entry name" value="P-loop_NTPase"/>
</dbReference>
<dbReference type="GO" id="GO:0016887">
    <property type="term" value="F:ATP hydrolysis activity"/>
    <property type="evidence" value="ECO:0007669"/>
    <property type="project" value="InterPro"/>
</dbReference>
<feature type="domain" description="ABC transporter" evidence="5">
    <location>
        <begin position="2"/>
        <end position="248"/>
    </location>
</feature>
<dbReference type="PROSITE" id="PS50893">
    <property type="entry name" value="ABC_TRANSPORTER_2"/>
    <property type="match status" value="1"/>
</dbReference>
<reference evidence="6 7" key="1">
    <citation type="submission" date="2019-04" db="EMBL/GenBank/DDBJ databases">
        <title>Genome sequencing of Clostridium botulinum Groups I-IV and Clostridium butyricum.</title>
        <authorList>
            <person name="Brunt J."/>
            <person name="Van Vliet A.H.M."/>
            <person name="Stringer S.C."/>
            <person name="Carter A.T."/>
            <person name="Peck M.W."/>
        </authorList>
    </citation>
    <scope>NUCLEOTIDE SEQUENCE [LARGE SCALE GENOMIC DNA]</scope>
    <source>
        <strain evidence="6 7">Colworth BL30</strain>
    </source>
</reference>
<dbReference type="SMART" id="SM00382">
    <property type="entry name" value="AAA"/>
    <property type="match status" value="1"/>
</dbReference>
<sequence length="258" mass="29556">MIKVNNLTKTFKRNSFTKNKSLVLDNVSLHIEKGITLGLIGESGCGKSTLGRAILKLIPLDSGEIHFNDIDITKYSSKDMISLRKDMQIIFQHPDTSLNPSKTILFSLLEPILIHNLMNRNEAMAKIKEFLDYVNLKEEILSRYPHEISGGQIQRIAIVRVLLLKPKFIILDEATSMLDVSVQAQIIQLLKKIQREFDITYLFISHDLDLVIAFCDEIAVMNKGKIIEIGKNYDVYNNPQQDYTQKLINTFKKLYQSI</sequence>
<keyword evidence="4 6" id="KW-0067">ATP-binding</keyword>